<dbReference type="Gene3D" id="3.60.15.10">
    <property type="entry name" value="Ribonuclease Z/Hydroxyacylglutathione hydrolase-like"/>
    <property type="match status" value="1"/>
</dbReference>
<evidence type="ECO:0000256" key="4">
    <source>
        <dbReference type="ARBA" id="ARBA00022833"/>
    </source>
</evidence>
<comment type="cofactor">
    <cofactor evidence="1">
        <name>Zn(2+)</name>
        <dbReference type="ChEBI" id="CHEBI:29105"/>
    </cofactor>
</comment>
<keyword evidence="2" id="KW-0479">Metal-binding</keyword>
<sequence>METNSKELIVQGFTFNDFMENTYVLGERGGEVCVIDPGCNSDEDWSTLCQFLAKEACKPVAILLTHGHLDHIFGVERARTAWGVPVAMHPGDLPLVERAQAQAQMWGIEMGNVRPPELELSDGQMLGLAGCSIRVIHTPGHSPGGVCLYLQDHGLLFAGDTLFNGSIGRTDLPGGDYATLIDSIQTRLMPLPDDTLVLSGHGPQTTIGQERAHNPFLAG</sequence>
<comment type="caution">
    <text evidence="6">The sequence shown here is derived from an EMBL/GenBank/DDBJ whole genome shotgun (WGS) entry which is preliminary data.</text>
</comment>
<protein>
    <recommendedName>
        <fullName evidence="5">Metallo-beta-lactamase domain-containing protein</fullName>
    </recommendedName>
</protein>
<evidence type="ECO:0000256" key="1">
    <source>
        <dbReference type="ARBA" id="ARBA00001947"/>
    </source>
</evidence>
<accession>A0A0Q4B958</accession>
<dbReference type="SUPFAM" id="SSF56281">
    <property type="entry name" value="Metallo-hydrolase/oxidoreductase"/>
    <property type="match status" value="1"/>
</dbReference>
<dbReference type="AlphaFoldDB" id="A0A0Q4B958"/>
<dbReference type="Proteomes" id="UP000054172">
    <property type="component" value="Unassembled WGS sequence"/>
</dbReference>
<evidence type="ECO:0000256" key="2">
    <source>
        <dbReference type="ARBA" id="ARBA00022723"/>
    </source>
</evidence>
<name>A0A0Q4B958_9BACT</name>
<evidence type="ECO:0000256" key="3">
    <source>
        <dbReference type="ARBA" id="ARBA00022801"/>
    </source>
</evidence>
<dbReference type="PANTHER" id="PTHR46233">
    <property type="entry name" value="HYDROXYACYLGLUTATHIONE HYDROLASE GLOC"/>
    <property type="match status" value="1"/>
</dbReference>
<dbReference type="GO" id="GO:0046872">
    <property type="term" value="F:metal ion binding"/>
    <property type="evidence" value="ECO:0007669"/>
    <property type="project" value="UniProtKB-KW"/>
</dbReference>
<reference evidence="6" key="1">
    <citation type="submission" date="2015-08" db="EMBL/GenBank/DDBJ databases">
        <title>Candidatus Bacteriodes Periocalifornicus.</title>
        <authorList>
            <person name="McLean J.S."/>
            <person name="Kelley S."/>
        </authorList>
    </citation>
    <scope>NUCLEOTIDE SEQUENCE [LARGE SCALE GENOMIC DNA]</scope>
    <source>
        <strain evidence="6">12B</strain>
    </source>
</reference>
<dbReference type="InterPro" id="IPR001279">
    <property type="entry name" value="Metallo-B-lactamas"/>
</dbReference>
<proteinExistence type="predicted"/>
<dbReference type="EMBL" id="LIIK01000022">
    <property type="protein sequence ID" value="KQM08785.1"/>
    <property type="molecule type" value="Genomic_DNA"/>
</dbReference>
<dbReference type="PANTHER" id="PTHR46233:SF3">
    <property type="entry name" value="HYDROXYACYLGLUTATHIONE HYDROLASE GLOC"/>
    <property type="match status" value="1"/>
</dbReference>
<dbReference type="SMART" id="SM00849">
    <property type="entry name" value="Lactamase_B"/>
    <property type="match status" value="1"/>
</dbReference>
<keyword evidence="3" id="KW-0378">Hydrolase</keyword>
<evidence type="ECO:0000313" key="6">
    <source>
        <dbReference type="EMBL" id="KQM08785.1"/>
    </source>
</evidence>
<evidence type="ECO:0000313" key="7">
    <source>
        <dbReference type="Proteomes" id="UP000054172"/>
    </source>
</evidence>
<feature type="domain" description="Metallo-beta-lactamase" evidence="5">
    <location>
        <begin position="19"/>
        <end position="201"/>
    </location>
</feature>
<dbReference type="Pfam" id="PF00753">
    <property type="entry name" value="Lactamase_B"/>
    <property type="match status" value="1"/>
</dbReference>
<dbReference type="PATRIC" id="fig|1702214.3.peg.47"/>
<dbReference type="STRING" id="1702214.AL399_05475"/>
<evidence type="ECO:0000259" key="5">
    <source>
        <dbReference type="SMART" id="SM00849"/>
    </source>
</evidence>
<gene>
    <name evidence="6" type="ORF">AL399_05475</name>
</gene>
<dbReference type="InterPro" id="IPR051453">
    <property type="entry name" value="MBL_Glyoxalase_II"/>
</dbReference>
<organism evidence="6 7">
    <name type="scientific">Candidatus [Bacteroides] periocalifornicus</name>
    <dbReference type="NCBI Taxonomy" id="1702214"/>
    <lineage>
        <taxon>Bacteria</taxon>
        <taxon>Pseudomonadati</taxon>
        <taxon>Bacteroidota</taxon>
    </lineage>
</organism>
<keyword evidence="4" id="KW-0862">Zinc</keyword>
<dbReference type="GO" id="GO:0016787">
    <property type="term" value="F:hydrolase activity"/>
    <property type="evidence" value="ECO:0007669"/>
    <property type="project" value="UniProtKB-KW"/>
</dbReference>
<keyword evidence="7" id="KW-1185">Reference proteome</keyword>
<dbReference type="InterPro" id="IPR036866">
    <property type="entry name" value="RibonucZ/Hydroxyglut_hydro"/>
</dbReference>